<comment type="caution">
    <text evidence="3">The sequence shown here is derived from an EMBL/GenBank/DDBJ whole genome shotgun (WGS) entry which is preliminary data.</text>
</comment>
<dbReference type="Pfam" id="PF00027">
    <property type="entry name" value="cNMP_binding"/>
    <property type="match status" value="1"/>
</dbReference>
<accession>A0A2N1PN16</accession>
<dbReference type="InterPro" id="IPR000595">
    <property type="entry name" value="cNMP-bd_dom"/>
</dbReference>
<dbReference type="AlphaFoldDB" id="A0A2N1PN16"/>
<evidence type="ECO:0000259" key="2">
    <source>
        <dbReference type="PROSITE" id="PS50042"/>
    </source>
</evidence>
<dbReference type="GO" id="GO:0005952">
    <property type="term" value="C:cAMP-dependent protein kinase complex"/>
    <property type="evidence" value="ECO:0007669"/>
    <property type="project" value="InterPro"/>
</dbReference>
<name>A0A2N1PN16_9BACT</name>
<dbReference type="GO" id="GO:0034236">
    <property type="term" value="F:protein kinase A catalytic subunit binding"/>
    <property type="evidence" value="ECO:0007669"/>
    <property type="project" value="TreeGrafter"/>
</dbReference>
<dbReference type="SUPFAM" id="SSF51206">
    <property type="entry name" value="cAMP-binding domain-like"/>
    <property type="match status" value="1"/>
</dbReference>
<dbReference type="CDD" id="cd00038">
    <property type="entry name" value="CAP_ED"/>
    <property type="match status" value="1"/>
</dbReference>
<gene>
    <name evidence="3" type="ORF">CVV64_13380</name>
</gene>
<evidence type="ECO:0000313" key="3">
    <source>
        <dbReference type="EMBL" id="PKK89662.1"/>
    </source>
</evidence>
<dbReference type="PANTHER" id="PTHR11635">
    <property type="entry name" value="CAMP-DEPENDENT PROTEIN KINASE REGULATORY CHAIN"/>
    <property type="match status" value="1"/>
</dbReference>
<dbReference type="PANTHER" id="PTHR11635:SF152">
    <property type="entry name" value="CAMP-DEPENDENT PROTEIN KINASE TYPE I REGULATORY SUBUNIT-RELATED"/>
    <property type="match status" value="1"/>
</dbReference>
<dbReference type="SMART" id="SM00100">
    <property type="entry name" value="cNMP"/>
    <property type="match status" value="1"/>
</dbReference>
<dbReference type="PROSITE" id="PS00888">
    <property type="entry name" value="CNMP_BINDING_1"/>
    <property type="match status" value="1"/>
</dbReference>
<protein>
    <recommendedName>
        <fullName evidence="2">Cyclic nucleotide-binding domain-containing protein</fullName>
    </recommendedName>
</protein>
<dbReference type="GO" id="GO:0005829">
    <property type="term" value="C:cytosol"/>
    <property type="evidence" value="ECO:0007669"/>
    <property type="project" value="TreeGrafter"/>
</dbReference>
<feature type="domain" description="Cyclic nucleotide-binding" evidence="2">
    <location>
        <begin position="20"/>
        <end position="140"/>
    </location>
</feature>
<dbReference type="InterPro" id="IPR050503">
    <property type="entry name" value="cAMP-dep_PK_reg_su-like"/>
</dbReference>
<dbReference type="InterPro" id="IPR014710">
    <property type="entry name" value="RmlC-like_jellyroll"/>
</dbReference>
<dbReference type="Proteomes" id="UP000233256">
    <property type="component" value="Unassembled WGS sequence"/>
</dbReference>
<dbReference type="EMBL" id="PGXC01000014">
    <property type="protein sequence ID" value="PKK89662.1"/>
    <property type="molecule type" value="Genomic_DNA"/>
</dbReference>
<dbReference type="PROSITE" id="PS50042">
    <property type="entry name" value="CNMP_BINDING_3"/>
    <property type="match status" value="1"/>
</dbReference>
<dbReference type="InterPro" id="IPR018490">
    <property type="entry name" value="cNMP-bd_dom_sf"/>
</dbReference>
<evidence type="ECO:0000313" key="4">
    <source>
        <dbReference type="Proteomes" id="UP000233256"/>
    </source>
</evidence>
<dbReference type="InterPro" id="IPR018488">
    <property type="entry name" value="cNMP-bd_CS"/>
</dbReference>
<dbReference type="Gene3D" id="2.60.120.10">
    <property type="entry name" value="Jelly Rolls"/>
    <property type="match status" value="1"/>
</dbReference>
<proteinExistence type="predicted"/>
<dbReference type="GO" id="GO:0004862">
    <property type="term" value="F:cAMP-dependent protein kinase inhibitor activity"/>
    <property type="evidence" value="ECO:0007669"/>
    <property type="project" value="TreeGrafter"/>
</dbReference>
<reference evidence="3 4" key="1">
    <citation type="journal article" date="2017" name="ISME J.">
        <title>Potential for microbial H2 and metal transformations associated with novel bacteria and archaea in deep terrestrial subsurface sediments.</title>
        <authorList>
            <person name="Hernsdorf A.W."/>
            <person name="Amano Y."/>
            <person name="Miyakawa K."/>
            <person name="Ise K."/>
            <person name="Suzuki Y."/>
            <person name="Anantharaman K."/>
            <person name="Probst A."/>
            <person name="Burstein D."/>
            <person name="Thomas B.C."/>
            <person name="Banfield J.F."/>
        </authorList>
    </citation>
    <scope>NUCLEOTIDE SEQUENCE [LARGE SCALE GENOMIC DNA]</scope>
    <source>
        <strain evidence="3">HGW-Wallbacteria-1</strain>
    </source>
</reference>
<feature type="compositionally biased region" description="Polar residues" evidence="1">
    <location>
        <begin position="182"/>
        <end position="197"/>
    </location>
</feature>
<evidence type="ECO:0000256" key="1">
    <source>
        <dbReference type="SAM" id="MobiDB-lite"/>
    </source>
</evidence>
<sequence length="197" mass="22562">MNQPETSIQILRNTIGEMVIFHGLLDNELDLLISRLEIRDYKSGELICREGEPGRELFVILYGSVSVIKTDTSSRDRVLMTLGDMDSFGEMTLIDVMPRSATIKCDSPTRTASLSNASLYMIYRENLEMYSKIILNVAREFSRRLRLMDDRFVEFSLISDLADSVTGKFQSPEQLRSEKQISELQMQKQQESEQSGE</sequence>
<organism evidence="3 4">
    <name type="scientific">Candidatus Wallbacteria bacterium HGW-Wallbacteria-1</name>
    <dbReference type="NCBI Taxonomy" id="2013854"/>
    <lineage>
        <taxon>Bacteria</taxon>
        <taxon>Candidatus Walliibacteriota</taxon>
    </lineage>
</organism>
<dbReference type="GO" id="GO:0030552">
    <property type="term" value="F:cAMP binding"/>
    <property type="evidence" value="ECO:0007669"/>
    <property type="project" value="TreeGrafter"/>
</dbReference>
<feature type="region of interest" description="Disordered" evidence="1">
    <location>
        <begin position="172"/>
        <end position="197"/>
    </location>
</feature>